<comment type="catalytic activity">
    <reaction evidence="5 6">
        <text>queuosine 5'-phosphate + H2O = queuine + D-ribose 5-phosphate</text>
        <dbReference type="Rhea" id="RHEA:75387"/>
        <dbReference type="ChEBI" id="CHEBI:15377"/>
        <dbReference type="ChEBI" id="CHEBI:17433"/>
        <dbReference type="ChEBI" id="CHEBI:78346"/>
        <dbReference type="ChEBI" id="CHEBI:194371"/>
    </reaction>
    <physiologicalReaction direction="left-to-right" evidence="5 6">
        <dbReference type="Rhea" id="RHEA:75388"/>
    </physiologicalReaction>
</comment>
<dbReference type="Pfam" id="PF10343">
    <property type="entry name" value="Q_salvage"/>
    <property type="match status" value="1"/>
</dbReference>
<protein>
    <recommendedName>
        <fullName evidence="3 6">Queuosine 5'-phosphate N-glycosylase/hydrolase</fullName>
        <ecNumber evidence="6">3.2.2.-</ecNumber>
    </recommendedName>
    <alternativeName>
        <fullName evidence="4 6">Queuosine-nucleotide N-glycosylase/hydrolase</fullName>
    </alternativeName>
</protein>
<dbReference type="AlphaFoldDB" id="A0A4S4D0V2"/>
<comment type="function">
    <text evidence="6">Catalyzes the hydrolysis of queuosine 5'-phosphate, releasing the nucleobase queuine (q). Is required for salvage of queuine from exogenous queuosine (Q) that is imported and then converted to queuosine 5'-phosphate intracellularly.</text>
</comment>
<evidence type="ECO:0000256" key="4">
    <source>
        <dbReference type="ARBA" id="ARBA00035393"/>
    </source>
</evidence>
<evidence type="ECO:0000256" key="2">
    <source>
        <dbReference type="ARBA" id="ARBA00035119"/>
    </source>
</evidence>
<evidence type="ECO:0000313" key="8">
    <source>
        <dbReference type="Proteomes" id="UP000306102"/>
    </source>
</evidence>
<evidence type="ECO:0000256" key="1">
    <source>
        <dbReference type="ARBA" id="ARBA00022801"/>
    </source>
</evidence>
<dbReference type="PANTHER" id="PTHR21314:SF0">
    <property type="entry name" value="QUEUOSINE 5'-PHOSPHATE N-GLYCOSYLASE_HYDROLASE"/>
    <property type="match status" value="1"/>
</dbReference>
<name>A0A4S4D0V2_CAMSN</name>
<evidence type="ECO:0000256" key="5">
    <source>
        <dbReference type="ARBA" id="ARBA00048204"/>
    </source>
</evidence>
<dbReference type="InterPro" id="IPR019438">
    <property type="entry name" value="Q_salvage"/>
</dbReference>
<dbReference type="Proteomes" id="UP000306102">
    <property type="component" value="Unassembled WGS sequence"/>
</dbReference>
<keyword evidence="1 6" id="KW-0378">Hydrolase</keyword>
<reference evidence="7 8" key="1">
    <citation type="journal article" date="2018" name="Proc. Natl. Acad. Sci. U.S.A.">
        <title>Draft genome sequence of Camellia sinensis var. sinensis provides insights into the evolution of the tea genome and tea quality.</title>
        <authorList>
            <person name="Wei C."/>
            <person name="Yang H."/>
            <person name="Wang S."/>
            <person name="Zhao J."/>
            <person name="Liu C."/>
            <person name="Gao L."/>
            <person name="Xia E."/>
            <person name="Lu Y."/>
            <person name="Tai Y."/>
            <person name="She G."/>
            <person name="Sun J."/>
            <person name="Cao H."/>
            <person name="Tong W."/>
            <person name="Gao Q."/>
            <person name="Li Y."/>
            <person name="Deng W."/>
            <person name="Jiang X."/>
            <person name="Wang W."/>
            <person name="Chen Q."/>
            <person name="Zhang S."/>
            <person name="Li H."/>
            <person name="Wu J."/>
            <person name="Wang P."/>
            <person name="Li P."/>
            <person name="Shi C."/>
            <person name="Zheng F."/>
            <person name="Jian J."/>
            <person name="Huang B."/>
            <person name="Shan D."/>
            <person name="Shi M."/>
            <person name="Fang C."/>
            <person name="Yue Y."/>
            <person name="Li F."/>
            <person name="Li D."/>
            <person name="Wei S."/>
            <person name="Han B."/>
            <person name="Jiang C."/>
            <person name="Yin Y."/>
            <person name="Xia T."/>
            <person name="Zhang Z."/>
            <person name="Bennetzen J.L."/>
            <person name="Zhao S."/>
            <person name="Wan X."/>
        </authorList>
    </citation>
    <scope>NUCLEOTIDE SEQUENCE [LARGE SCALE GENOMIC DNA]</scope>
    <source>
        <strain evidence="8">cv. Shuchazao</strain>
        <tissue evidence="7">Leaf</tissue>
    </source>
</reference>
<keyword evidence="8" id="KW-1185">Reference proteome</keyword>
<proteinExistence type="inferred from homology"/>
<evidence type="ECO:0000313" key="7">
    <source>
        <dbReference type="EMBL" id="THF95832.1"/>
    </source>
</evidence>
<dbReference type="EC" id="3.2.2.-" evidence="6"/>
<comment type="caution">
    <text evidence="7">The sequence shown here is derived from an EMBL/GenBank/DDBJ whole genome shotgun (WGS) entry which is preliminary data.</text>
</comment>
<gene>
    <name evidence="7" type="ORF">TEA_013509</name>
</gene>
<organism evidence="7 8">
    <name type="scientific">Camellia sinensis var. sinensis</name>
    <name type="common">China tea</name>
    <dbReference type="NCBI Taxonomy" id="542762"/>
    <lineage>
        <taxon>Eukaryota</taxon>
        <taxon>Viridiplantae</taxon>
        <taxon>Streptophyta</taxon>
        <taxon>Embryophyta</taxon>
        <taxon>Tracheophyta</taxon>
        <taxon>Spermatophyta</taxon>
        <taxon>Magnoliopsida</taxon>
        <taxon>eudicotyledons</taxon>
        <taxon>Gunneridae</taxon>
        <taxon>Pentapetalae</taxon>
        <taxon>asterids</taxon>
        <taxon>Ericales</taxon>
        <taxon>Theaceae</taxon>
        <taxon>Camellia</taxon>
    </lineage>
</organism>
<comment type="similarity">
    <text evidence="2 6">Belongs to the QNG1 protein family.</text>
</comment>
<dbReference type="PANTHER" id="PTHR21314">
    <property type="entry name" value="QUEUOSINE 5'-PHOSPHATE N-GLYCOSYLASE_HYDROLASE-RELATED"/>
    <property type="match status" value="1"/>
</dbReference>
<dbReference type="STRING" id="542762.A0A4S4D0V2"/>
<sequence length="250" mass="28029">MNLAFLHGQIFPFETAPIGSTFFAGSELRKWLILPRPLPLEDERVRLLHENFEGKASNLVESCGKSAVKLVALVTSHFPGIFNFCIAGSNYTCFRDHTVYKGHQIFLSKRAQIFASDLRGSFKGKGYGEFNDIGAITIFADYIVSAVLRQLGVLRYNSSLAGIIEAKCEIGFRQRGGSGTTSLLDICCRENEGVNLEKIWKTEIAKSKALWLYPHALTLTRVLSVDLDLWLWSIGVECPSLQHHWILSIY</sequence>
<dbReference type="GO" id="GO:0006400">
    <property type="term" value="P:tRNA modification"/>
    <property type="evidence" value="ECO:0007669"/>
    <property type="project" value="TreeGrafter"/>
</dbReference>
<accession>A0A4S4D0V2</accession>
<evidence type="ECO:0000256" key="3">
    <source>
        <dbReference type="ARBA" id="ARBA00035306"/>
    </source>
</evidence>
<dbReference type="EMBL" id="SDRB02013132">
    <property type="protein sequence ID" value="THF95832.1"/>
    <property type="molecule type" value="Genomic_DNA"/>
</dbReference>
<evidence type="ECO:0000256" key="6">
    <source>
        <dbReference type="RuleBase" id="RU365002"/>
    </source>
</evidence>
<dbReference type="GO" id="GO:0016787">
    <property type="term" value="F:hydrolase activity"/>
    <property type="evidence" value="ECO:0007669"/>
    <property type="project" value="UniProtKB-KW"/>
</dbReference>